<reference evidence="1" key="1">
    <citation type="journal article" date="2022" name="bioRxiv">
        <title>Sequencing and chromosome-scale assembly of the giantPleurodeles waltlgenome.</title>
        <authorList>
            <person name="Brown T."/>
            <person name="Elewa A."/>
            <person name="Iarovenko S."/>
            <person name="Subramanian E."/>
            <person name="Araus A.J."/>
            <person name="Petzold A."/>
            <person name="Susuki M."/>
            <person name="Suzuki K.-i.T."/>
            <person name="Hayashi T."/>
            <person name="Toyoda A."/>
            <person name="Oliveira C."/>
            <person name="Osipova E."/>
            <person name="Leigh N.D."/>
            <person name="Simon A."/>
            <person name="Yun M.H."/>
        </authorList>
    </citation>
    <scope>NUCLEOTIDE SEQUENCE</scope>
    <source>
        <strain evidence="1">20211129_DDA</strain>
        <tissue evidence="1">Liver</tissue>
    </source>
</reference>
<gene>
    <name evidence="1" type="ORF">NDU88_008355</name>
</gene>
<dbReference type="AlphaFoldDB" id="A0AAV7PNX8"/>
<evidence type="ECO:0000313" key="1">
    <source>
        <dbReference type="EMBL" id="KAJ1129996.1"/>
    </source>
</evidence>
<dbReference type="Proteomes" id="UP001066276">
    <property type="component" value="Chromosome 7"/>
</dbReference>
<name>A0AAV7PNX8_PLEWA</name>
<keyword evidence="2" id="KW-1185">Reference proteome</keyword>
<protein>
    <submittedName>
        <fullName evidence="1">Uncharacterized protein</fullName>
    </submittedName>
</protein>
<sequence>MILECGCVTRVRLASSSPAFRGKNLRHCKRARAEVYCVTWCKVVPRRNGAQLHLVQTPGEEGGGSESVGRAGAKIFGGRETKDAWVSAGSRRSSALSPGNTLPERFLPLTC</sequence>
<evidence type="ECO:0000313" key="2">
    <source>
        <dbReference type="Proteomes" id="UP001066276"/>
    </source>
</evidence>
<comment type="caution">
    <text evidence="1">The sequence shown here is derived from an EMBL/GenBank/DDBJ whole genome shotgun (WGS) entry which is preliminary data.</text>
</comment>
<dbReference type="EMBL" id="JANPWB010000011">
    <property type="protein sequence ID" value="KAJ1129996.1"/>
    <property type="molecule type" value="Genomic_DNA"/>
</dbReference>
<organism evidence="1 2">
    <name type="scientific">Pleurodeles waltl</name>
    <name type="common">Iberian ribbed newt</name>
    <dbReference type="NCBI Taxonomy" id="8319"/>
    <lineage>
        <taxon>Eukaryota</taxon>
        <taxon>Metazoa</taxon>
        <taxon>Chordata</taxon>
        <taxon>Craniata</taxon>
        <taxon>Vertebrata</taxon>
        <taxon>Euteleostomi</taxon>
        <taxon>Amphibia</taxon>
        <taxon>Batrachia</taxon>
        <taxon>Caudata</taxon>
        <taxon>Salamandroidea</taxon>
        <taxon>Salamandridae</taxon>
        <taxon>Pleurodelinae</taxon>
        <taxon>Pleurodeles</taxon>
    </lineage>
</organism>
<accession>A0AAV7PNX8</accession>
<proteinExistence type="predicted"/>